<dbReference type="EMBL" id="LR796349">
    <property type="protein sequence ID" value="CAB4138760.1"/>
    <property type="molecule type" value="Genomic_DNA"/>
</dbReference>
<sequence length="961" mass="103911">MRKLQIDGVGAIEVDPSFDSMSPEEKEATINEIVAAKGKAPKGPPAAPRPDQQTVTAAKGGFLTADANAAPPPPPGKRSIFTPEEEANIQAFVEEGVKNKTLTPETYQQFLSDLSGGELGDPDPKVTVDNFYKSGWGGTEYFDTATENKPKEELDAKLAANPERFNDAGTFGMAALDALPFNFGTEIRAGADTLLTETFDPTDPDFFNFWNPFKGKYADYRAKAEQRAAEDPLLNLSGEVLGSIAQPTARFGIRNPGPLRGAVEGGVIGGVSGIGMGEGSLYDRLDEGATGAAIGVPLGAGSGFISSVATKGRRDDRWVDKVLKQEGENTALPYVPEVADDLYTVVNGSTQFGKKTTPAGRSSITVKQVNDLEDRYLSDVGSRIEKLDIPPSQKRALAEAIRGKHSLDGVNIEFLRGTPEGDFVANAITKTQTLRKMTPEVPRSVAPEWVKDALSLGTGAGMFAADGGLMSVVAPIITRRVLGGMGNTEAARVNSADKVIKNIDRYRKLGERVGPSPYQSSRDAFMNMTDEAMDMPYLLKKQKEAEDAAEAASRQEMNAGLYGSGRPITNDDMIAVQRDRDQFPFASQPVKARKQDMENLGDLIDTTVDGPQSRALASEIDNLAADDVPAMQAAFDDAKGAYDELLALKKDIYTPKNRKTEGKAALDKLEAARQKSANRTTEAIAKFRTRKGAMSPEDFLAKLEEPLPAPKGPKPPQLSGLDLTIQQNIEAGIRGNSGVQKAFADRVGVNNDDMLRALDKVATDVPQLADDIQRIKFGYPTKTKKGVADALVPRMKKVLEEDGTLEGYRAKAAEAQAREEAMRKVSGAEAPKAEAKPASPKRAAEGNMIGISRPEQWEQGKGRYIEMADEATSRFYQDITVPEEAYKAIGNAPDVIKNKYKTTQEAREFINENVVEDLRIKGVSPEDIAKVKTYLFEIAEAKPYDTPEALKKGTQKLASTK</sequence>
<feature type="region of interest" description="Disordered" evidence="1">
    <location>
        <begin position="1"/>
        <end position="81"/>
    </location>
</feature>
<proteinExistence type="predicted"/>
<feature type="region of interest" description="Disordered" evidence="1">
    <location>
        <begin position="819"/>
        <end position="844"/>
    </location>
</feature>
<gene>
    <name evidence="2" type="ORF">UFOVP344_32</name>
</gene>
<reference evidence="2" key="1">
    <citation type="submission" date="2020-04" db="EMBL/GenBank/DDBJ databases">
        <authorList>
            <person name="Chiriac C."/>
            <person name="Salcher M."/>
            <person name="Ghai R."/>
            <person name="Kavagutti S V."/>
        </authorList>
    </citation>
    <scope>NUCLEOTIDE SEQUENCE</scope>
</reference>
<name>A0A6J5M186_9CAUD</name>
<evidence type="ECO:0000256" key="1">
    <source>
        <dbReference type="SAM" id="MobiDB-lite"/>
    </source>
</evidence>
<accession>A0A6J5M186</accession>
<protein>
    <submittedName>
        <fullName evidence="2">Uncharacterized protein</fullName>
    </submittedName>
</protein>
<organism evidence="2">
    <name type="scientific">uncultured Caudovirales phage</name>
    <dbReference type="NCBI Taxonomy" id="2100421"/>
    <lineage>
        <taxon>Viruses</taxon>
        <taxon>Duplodnaviria</taxon>
        <taxon>Heunggongvirae</taxon>
        <taxon>Uroviricota</taxon>
        <taxon>Caudoviricetes</taxon>
        <taxon>Peduoviridae</taxon>
        <taxon>Maltschvirus</taxon>
        <taxon>Maltschvirus maltsch</taxon>
    </lineage>
</organism>
<evidence type="ECO:0000313" key="2">
    <source>
        <dbReference type="EMBL" id="CAB4138760.1"/>
    </source>
</evidence>